<dbReference type="PROSITE" id="PS50850">
    <property type="entry name" value="MFS"/>
    <property type="match status" value="1"/>
</dbReference>
<evidence type="ECO:0000256" key="5">
    <source>
        <dbReference type="ARBA" id="ARBA00022989"/>
    </source>
</evidence>
<organism evidence="9 10">
    <name type="scientific">Pirellula staleyi (strain ATCC 27377 / DSM 6068 / ICPB 4128)</name>
    <name type="common">Pirella staleyi</name>
    <dbReference type="NCBI Taxonomy" id="530564"/>
    <lineage>
        <taxon>Bacteria</taxon>
        <taxon>Pseudomonadati</taxon>
        <taxon>Planctomycetota</taxon>
        <taxon>Planctomycetia</taxon>
        <taxon>Pirellulales</taxon>
        <taxon>Pirellulaceae</taxon>
        <taxon>Pirellula</taxon>
    </lineage>
</organism>
<dbReference type="AlphaFoldDB" id="D2QYV2"/>
<dbReference type="STRING" id="530564.Psta_1732"/>
<dbReference type="GO" id="GO:0015213">
    <property type="term" value="F:uridine transmembrane transporter activity"/>
    <property type="evidence" value="ECO:0007669"/>
    <property type="project" value="TreeGrafter"/>
</dbReference>
<protein>
    <submittedName>
        <fullName evidence="9">Nucleoside:H symporter</fullName>
    </submittedName>
</protein>
<sequence length="454" mass="50069">MMSIRSKLSVMMFLQFFIWGAWLPSSFGYFGGGGLEFTEWEQFGLNIMFPLSAILAMFFSNQFADRNFAAEKFLAASHLIGGVTMLAFGLMAWNHFQAEVPSKPSYWPYFICMAIHCLVYVPTISVTNTIAFANIQDAQNDFGRVRLWGTIGWIAASWPFIFILADWAKINAAQSSGFVEWLGNALGTSLEGQALNQGKSWAFITSGIASLALAGFSLMLPHTPPKPAKLGEGSLAFLDAVKLLKYPFLLVLFIVTFIDATVHDGYFFYAFAYLGKVGVPSQWIQPAMSVGQLAEIGTMAFLGLVLKRFGWRYTMILGILGHTVRFAVFALVPNPIVAVAANVLHGVCYAFFFATLYILVDEVFPKDARTSAQGLFNFLILGMGPIVARYLWPFIQNMYTTKTLVDGVEVVDIKYSSILLYPSGAALIAAVLLLLFFHPPKTEAQMKGPVTAAH</sequence>
<feature type="transmembrane region" description="Helical" evidence="7">
    <location>
        <begin position="106"/>
        <end position="133"/>
    </location>
</feature>
<feature type="transmembrane region" description="Helical" evidence="7">
    <location>
        <begin position="200"/>
        <end position="220"/>
    </location>
</feature>
<keyword evidence="3" id="KW-1003">Cell membrane</keyword>
<evidence type="ECO:0000256" key="7">
    <source>
        <dbReference type="SAM" id="Phobius"/>
    </source>
</evidence>
<evidence type="ECO:0000256" key="1">
    <source>
        <dbReference type="ARBA" id="ARBA00004651"/>
    </source>
</evidence>
<dbReference type="Pfam" id="PF03825">
    <property type="entry name" value="Nuc_H_symport"/>
    <property type="match status" value="2"/>
</dbReference>
<evidence type="ECO:0000259" key="8">
    <source>
        <dbReference type="PROSITE" id="PS50850"/>
    </source>
</evidence>
<reference evidence="9 10" key="1">
    <citation type="journal article" date="2009" name="Stand. Genomic Sci.">
        <title>Complete genome sequence of Pirellula staleyi type strain (ATCC 27377).</title>
        <authorList>
            <person name="Clum A."/>
            <person name="Tindall B.J."/>
            <person name="Sikorski J."/>
            <person name="Ivanova N."/>
            <person name="Mavrommatis K."/>
            <person name="Lucas S."/>
            <person name="Glavina del Rio T."/>
            <person name="Nolan M."/>
            <person name="Chen F."/>
            <person name="Tice H."/>
            <person name="Pitluck S."/>
            <person name="Cheng J.F."/>
            <person name="Chertkov O."/>
            <person name="Brettin T."/>
            <person name="Han C."/>
            <person name="Detter J.C."/>
            <person name="Kuske C."/>
            <person name="Bruce D."/>
            <person name="Goodwin L."/>
            <person name="Ovchinikova G."/>
            <person name="Pati A."/>
            <person name="Mikhailova N."/>
            <person name="Chen A."/>
            <person name="Palaniappan K."/>
            <person name="Land M."/>
            <person name="Hauser L."/>
            <person name="Chang Y.J."/>
            <person name="Jeffries C.D."/>
            <person name="Chain P."/>
            <person name="Rohde M."/>
            <person name="Goker M."/>
            <person name="Bristow J."/>
            <person name="Eisen J.A."/>
            <person name="Markowitz V."/>
            <person name="Hugenholtz P."/>
            <person name="Kyrpides N.C."/>
            <person name="Klenk H.P."/>
            <person name="Lapidus A."/>
        </authorList>
    </citation>
    <scope>NUCLEOTIDE SEQUENCE [LARGE SCALE GENOMIC DNA]</scope>
    <source>
        <strain evidence="10">ATCC 27377 / DSM 6068 / ICPB 4128</strain>
    </source>
</reference>
<feature type="transmembrane region" description="Helical" evidence="7">
    <location>
        <begin position="248"/>
        <end position="271"/>
    </location>
</feature>
<name>D2QYV2_PIRSD</name>
<keyword evidence="4 7" id="KW-0812">Transmembrane</keyword>
<evidence type="ECO:0000256" key="6">
    <source>
        <dbReference type="ARBA" id="ARBA00023136"/>
    </source>
</evidence>
<dbReference type="KEGG" id="psl:Psta_1732"/>
<dbReference type="GO" id="GO:0005886">
    <property type="term" value="C:plasma membrane"/>
    <property type="evidence" value="ECO:0007669"/>
    <property type="project" value="UniProtKB-SubCell"/>
</dbReference>
<proteinExistence type="predicted"/>
<dbReference type="PANTHER" id="PTHR23522">
    <property type="entry name" value="BLL5896 PROTEIN"/>
    <property type="match status" value="1"/>
</dbReference>
<feature type="transmembrane region" description="Helical" evidence="7">
    <location>
        <begin position="313"/>
        <end position="332"/>
    </location>
</feature>
<dbReference type="Gene3D" id="1.20.1250.20">
    <property type="entry name" value="MFS general substrate transporter like domains"/>
    <property type="match status" value="2"/>
</dbReference>
<gene>
    <name evidence="9" type="ordered locus">Psta_1732</name>
</gene>
<dbReference type="GO" id="GO:0015212">
    <property type="term" value="F:cytidine transmembrane transporter activity"/>
    <property type="evidence" value="ECO:0007669"/>
    <property type="project" value="TreeGrafter"/>
</dbReference>
<dbReference type="EMBL" id="CP001848">
    <property type="protein sequence ID" value="ADB16407.1"/>
    <property type="molecule type" value="Genomic_DNA"/>
</dbReference>
<dbReference type="InterPro" id="IPR004740">
    <property type="entry name" value="Nuc_H_symport"/>
</dbReference>
<feature type="transmembrane region" description="Helical" evidence="7">
    <location>
        <begin position="44"/>
        <end position="61"/>
    </location>
</feature>
<evidence type="ECO:0000256" key="2">
    <source>
        <dbReference type="ARBA" id="ARBA00022448"/>
    </source>
</evidence>
<feature type="transmembrane region" description="Helical" evidence="7">
    <location>
        <begin position="418"/>
        <end position="437"/>
    </location>
</feature>
<evidence type="ECO:0000256" key="4">
    <source>
        <dbReference type="ARBA" id="ARBA00022692"/>
    </source>
</evidence>
<feature type="transmembrane region" description="Helical" evidence="7">
    <location>
        <begin position="283"/>
        <end position="306"/>
    </location>
</feature>
<evidence type="ECO:0000256" key="3">
    <source>
        <dbReference type="ARBA" id="ARBA00022475"/>
    </source>
</evidence>
<dbReference type="Proteomes" id="UP000001887">
    <property type="component" value="Chromosome"/>
</dbReference>
<dbReference type="InterPro" id="IPR020846">
    <property type="entry name" value="MFS_dom"/>
</dbReference>
<dbReference type="HOGENOM" id="CLU_013133_1_2_0"/>
<feature type="transmembrane region" description="Helical" evidence="7">
    <location>
        <begin position="145"/>
        <end position="165"/>
    </location>
</feature>
<dbReference type="SUPFAM" id="SSF103473">
    <property type="entry name" value="MFS general substrate transporter"/>
    <property type="match status" value="1"/>
</dbReference>
<evidence type="ECO:0000313" key="9">
    <source>
        <dbReference type="EMBL" id="ADB16407.1"/>
    </source>
</evidence>
<dbReference type="InterPro" id="IPR036259">
    <property type="entry name" value="MFS_trans_sf"/>
</dbReference>
<feature type="transmembrane region" description="Helical" evidence="7">
    <location>
        <begin position="73"/>
        <end position="94"/>
    </location>
</feature>
<feature type="transmembrane region" description="Helical" evidence="7">
    <location>
        <begin position="372"/>
        <end position="392"/>
    </location>
</feature>
<keyword evidence="10" id="KW-1185">Reference proteome</keyword>
<keyword evidence="2" id="KW-0813">Transport</keyword>
<evidence type="ECO:0000313" key="10">
    <source>
        <dbReference type="Proteomes" id="UP000001887"/>
    </source>
</evidence>
<comment type="subcellular location">
    <subcellularLocation>
        <location evidence="1">Cell membrane</location>
        <topology evidence="1">Multi-pass membrane protein</topology>
    </subcellularLocation>
</comment>
<keyword evidence="6 7" id="KW-0472">Membrane</keyword>
<keyword evidence="5 7" id="KW-1133">Transmembrane helix</keyword>
<dbReference type="PANTHER" id="PTHR23522:SF4">
    <property type="entry name" value="NUCLEOSIDE PERMEASE NUPG-RELATED"/>
    <property type="match status" value="1"/>
</dbReference>
<accession>D2QYV2</accession>
<feature type="domain" description="Major facilitator superfamily (MFS) profile" evidence="8">
    <location>
        <begin position="248"/>
        <end position="454"/>
    </location>
</feature>
<dbReference type="eggNOG" id="COG2814">
    <property type="taxonomic scope" value="Bacteria"/>
</dbReference>
<feature type="transmembrane region" description="Helical" evidence="7">
    <location>
        <begin position="338"/>
        <end position="360"/>
    </location>
</feature>